<comment type="similarity">
    <text evidence="2">Belongs to the peptidase U48 family.</text>
</comment>
<keyword evidence="6" id="KW-0256">Endoplasmic reticulum</keyword>
<dbReference type="GO" id="GO:0071586">
    <property type="term" value="P:CAAX-box protein processing"/>
    <property type="evidence" value="ECO:0007669"/>
    <property type="project" value="InterPro"/>
</dbReference>
<evidence type="ECO:0000259" key="12">
    <source>
        <dbReference type="Pfam" id="PF02517"/>
    </source>
</evidence>
<reference evidence="13 14" key="1">
    <citation type="journal article" date="2012" name="BMC Genomics">
        <title>Comparative genomic analysis of human infective Trypanosoma cruzi lineages with the bat-restricted subspecies T. cruzi marinkellei.</title>
        <authorList>
            <person name="Franzen O."/>
            <person name="Talavera-Lopez C."/>
            <person name="Ochaya S."/>
            <person name="Butler C.E."/>
            <person name="Messenger L.A."/>
            <person name="Lewis M.D."/>
            <person name="Llewellyn M.S."/>
            <person name="Marinkelle C.J."/>
            <person name="Tyler K.M."/>
            <person name="Miles M.A."/>
            <person name="Andersson B."/>
        </authorList>
    </citation>
    <scope>NUCLEOTIDE SEQUENCE [LARGE SCALE GENOMIC DNA]</scope>
    <source>
        <strain evidence="13 14">B7</strain>
    </source>
</reference>
<keyword evidence="5" id="KW-0378">Hydrolase</keyword>
<keyword evidence="4 11" id="KW-0812">Transmembrane</keyword>
<comment type="catalytic activity">
    <reaction evidence="9">
        <text>Hydrolyzes the peptide bond -P2-(S-farnesyl or geranylgeranyl)C-P1'-P2'-P3'-COOH where P1' and P2' are amino acids with aliphatic sidechains and P3' is any C-terminal residue.</text>
        <dbReference type="EC" id="3.4.26.1"/>
    </reaction>
</comment>
<proteinExistence type="inferred from homology"/>
<feature type="transmembrane region" description="Helical" evidence="11">
    <location>
        <begin position="162"/>
        <end position="181"/>
    </location>
</feature>
<feature type="transmembrane region" description="Helical" evidence="11">
    <location>
        <begin position="332"/>
        <end position="349"/>
    </location>
</feature>
<comment type="caution">
    <text evidence="13">The sequence shown here is derived from an EMBL/GenBank/DDBJ whole genome shotgun (WGS) entry which is preliminary data.</text>
</comment>
<dbReference type="EMBL" id="AHKC01011034">
    <property type="protein sequence ID" value="EKF31136.1"/>
    <property type="molecule type" value="Genomic_DNA"/>
</dbReference>
<feature type="transmembrane region" description="Helical" evidence="11">
    <location>
        <begin position="268"/>
        <end position="289"/>
    </location>
</feature>
<protein>
    <recommendedName>
        <fullName evidence="10">intramembrane prenyl-peptidase Rce1</fullName>
        <ecNumber evidence="10">3.4.26.1</ecNumber>
    </recommendedName>
</protein>
<evidence type="ECO:0000256" key="9">
    <source>
        <dbReference type="ARBA" id="ARBA00047280"/>
    </source>
</evidence>
<dbReference type="EC" id="3.4.26.1" evidence="10"/>
<dbReference type="GO" id="GO:0004222">
    <property type="term" value="F:metalloendopeptidase activity"/>
    <property type="evidence" value="ECO:0007669"/>
    <property type="project" value="InterPro"/>
</dbReference>
<dbReference type="Proteomes" id="UP000007350">
    <property type="component" value="Unassembled WGS sequence"/>
</dbReference>
<evidence type="ECO:0000256" key="11">
    <source>
        <dbReference type="SAM" id="Phobius"/>
    </source>
</evidence>
<dbReference type="InterPro" id="IPR003675">
    <property type="entry name" value="Rce1/LyrA-like_dom"/>
</dbReference>
<keyword evidence="3" id="KW-0645">Protease</keyword>
<evidence type="ECO:0000256" key="4">
    <source>
        <dbReference type="ARBA" id="ARBA00022692"/>
    </source>
</evidence>
<feature type="non-terminal residue" evidence="13">
    <location>
        <position position="1"/>
    </location>
</feature>
<feature type="transmembrane region" description="Helical" evidence="11">
    <location>
        <begin position="57"/>
        <end position="77"/>
    </location>
</feature>
<organism evidence="13 14">
    <name type="scientific">Trypanosoma cruzi marinkellei</name>
    <dbReference type="NCBI Taxonomy" id="85056"/>
    <lineage>
        <taxon>Eukaryota</taxon>
        <taxon>Discoba</taxon>
        <taxon>Euglenozoa</taxon>
        <taxon>Kinetoplastea</taxon>
        <taxon>Metakinetoplastina</taxon>
        <taxon>Trypanosomatida</taxon>
        <taxon>Trypanosomatidae</taxon>
        <taxon>Trypanosoma</taxon>
        <taxon>Schizotrypanum</taxon>
    </lineage>
</organism>
<accession>K2N8Q4</accession>
<evidence type="ECO:0000313" key="13">
    <source>
        <dbReference type="EMBL" id="EKF31136.1"/>
    </source>
</evidence>
<feature type="domain" description="CAAX prenyl protease 2/Lysostaphin resistance protein A-like" evidence="12">
    <location>
        <begin position="195"/>
        <end position="314"/>
    </location>
</feature>
<evidence type="ECO:0000256" key="3">
    <source>
        <dbReference type="ARBA" id="ARBA00022670"/>
    </source>
</evidence>
<sequence>CVCVCVCVYVCMFFFSFSFSLSFRTLPFFFFCFLLPTRKANPPTVPTHPLTHKQENMTDIALCTIISGSFIGSIYVWPKEYRFARLCIKNLKEASRDGPHRVIRDDLSTIRRRMVSFVGATGMSMLLLEHLLRKEPGECQMLLGSSLLRYIICSERSISQSMVQVAETGVATLLLFIGPFLEGVRFPRWSETDHIIFIRNYILAPFGEEMFFRALLLYLLRRRPVVSSIVISSIFFALCHTHHIFTIAAEECQIATELNEPHTDVLIYWKRAAGNLTGVLGCTFVYGLLGGYCYTIVCAKNILATILFHSICNMLGPPPLHFISEGSPRKRTVRAIVYVAGIVGWAFVLSKMRRR</sequence>
<name>K2N8Q4_TRYCR</name>
<dbReference type="PANTHER" id="PTHR13046:SF0">
    <property type="entry name" value="CAAX PRENYL PROTEASE 2"/>
    <property type="match status" value="1"/>
</dbReference>
<evidence type="ECO:0000256" key="5">
    <source>
        <dbReference type="ARBA" id="ARBA00022801"/>
    </source>
</evidence>
<dbReference type="AlphaFoldDB" id="K2N8Q4"/>
<comment type="subcellular location">
    <subcellularLocation>
        <location evidence="1">Endoplasmic reticulum membrane</location>
        <topology evidence="1">Multi-pass membrane protein</topology>
    </subcellularLocation>
</comment>
<dbReference type="Pfam" id="PF02517">
    <property type="entry name" value="Rce1-like"/>
    <property type="match status" value="1"/>
</dbReference>
<dbReference type="OrthoDB" id="271604at2759"/>
<evidence type="ECO:0000256" key="6">
    <source>
        <dbReference type="ARBA" id="ARBA00022824"/>
    </source>
</evidence>
<feature type="transmembrane region" description="Helical" evidence="11">
    <location>
        <begin position="12"/>
        <end position="36"/>
    </location>
</feature>
<evidence type="ECO:0000256" key="1">
    <source>
        <dbReference type="ARBA" id="ARBA00004477"/>
    </source>
</evidence>
<keyword evidence="8 11" id="KW-0472">Membrane</keyword>
<feature type="transmembrane region" description="Helical" evidence="11">
    <location>
        <begin position="225"/>
        <end position="248"/>
    </location>
</feature>
<feature type="transmembrane region" description="Helical" evidence="11">
    <location>
        <begin position="201"/>
        <end position="220"/>
    </location>
</feature>
<evidence type="ECO:0000256" key="8">
    <source>
        <dbReference type="ARBA" id="ARBA00023136"/>
    </source>
</evidence>
<dbReference type="GO" id="GO:0005789">
    <property type="term" value="C:endoplasmic reticulum membrane"/>
    <property type="evidence" value="ECO:0007669"/>
    <property type="project" value="UniProtKB-SubCell"/>
</dbReference>
<keyword evidence="14" id="KW-1185">Reference proteome</keyword>
<evidence type="ECO:0000256" key="7">
    <source>
        <dbReference type="ARBA" id="ARBA00022989"/>
    </source>
</evidence>
<gene>
    <name evidence="13" type="ORF">MOQ_005032</name>
</gene>
<evidence type="ECO:0000256" key="10">
    <source>
        <dbReference type="ARBA" id="ARBA00049729"/>
    </source>
</evidence>
<feature type="transmembrane region" description="Helical" evidence="11">
    <location>
        <begin position="301"/>
        <end position="320"/>
    </location>
</feature>
<keyword evidence="7 11" id="KW-1133">Transmembrane helix</keyword>
<evidence type="ECO:0000313" key="14">
    <source>
        <dbReference type="Proteomes" id="UP000007350"/>
    </source>
</evidence>
<evidence type="ECO:0000256" key="2">
    <source>
        <dbReference type="ARBA" id="ARBA00006897"/>
    </source>
</evidence>
<dbReference type="InterPro" id="IPR039731">
    <property type="entry name" value="Rce1"/>
</dbReference>
<dbReference type="PANTHER" id="PTHR13046">
    <property type="entry name" value="PROTEASE U48 CAAX PRENYL PROTEASE RCE1"/>
    <property type="match status" value="1"/>
</dbReference>